<evidence type="ECO:0000313" key="3">
    <source>
        <dbReference type="Proteomes" id="UP001153678"/>
    </source>
</evidence>
<name>A0A9W4SYB8_9GLOM</name>
<keyword evidence="1" id="KW-0732">Signal</keyword>
<reference evidence="2" key="1">
    <citation type="submission" date="2022-08" db="EMBL/GenBank/DDBJ databases">
        <authorList>
            <person name="Kallberg Y."/>
            <person name="Tangrot J."/>
            <person name="Rosling A."/>
        </authorList>
    </citation>
    <scope>NUCLEOTIDE SEQUENCE</scope>
    <source>
        <strain evidence="2">Wild A</strain>
    </source>
</reference>
<evidence type="ECO:0000256" key="1">
    <source>
        <dbReference type="SAM" id="SignalP"/>
    </source>
</evidence>
<feature type="chain" id="PRO_5040973596" evidence="1">
    <location>
        <begin position="24"/>
        <end position="242"/>
    </location>
</feature>
<organism evidence="2 3">
    <name type="scientific">Funneliformis geosporum</name>
    <dbReference type="NCBI Taxonomy" id="1117311"/>
    <lineage>
        <taxon>Eukaryota</taxon>
        <taxon>Fungi</taxon>
        <taxon>Fungi incertae sedis</taxon>
        <taxon>Mucoromycota</taxon>
        <taxon>Glomeromycotina</taxon>
        <taxon>Glomeromycetes</taxon>
        <taxon>Glomerales</taxon>
        <taxon>Glomeraceae</taxon>
        <taxon>Funneliformis</taxon>
    </lineage>
</organism>
<feature type="signal peptide" evidence="1">
    <location>
        <begin position="1"/>
        <end position="23"/>
    </location>
</feature>
<gene>
    <name evidence="2" type="ORF">FWILDA_LOCUS11897</name>
</gene>
<keyword evidence="3" id="KW-1185">Reference proteome</keyword>
<dbReference type="Gene3D" id="2.120.10.80">
    <property type="entry name" value="Kelch-type beta propeller"/>
    <property type="match status" value="1"/>
</dbReference>
<dbReference type="InterPro" id="IPR015915">
    <property type="entry name" value="Kelch-typ_b-propeller"/>
</dbReference>
<protein>
    <submittedName>
        <fullName evidence="2">17415_t:CDS:1</fullName>
    </submittedName>
</protein>
<dbReference type="Proteomes" id="UP001153678">
    <property type="component" value="Unassembled WGS sequence"/>
</dbReference>
<dbReference type="AlphaFoldDB" id="A0A9W4SYB8"/>
<dbReference type="EMBL" id="CAMKVN010003574">
    <property type="protein sequence ID" value="CAI2185079.1"/>
    <property type="molecule type" value="Genomic_DNA"/>
</dbReference>
<dbReference type="OrthoDB" id="432528at2759"/>
<dbReference type="InterPro" id="IPR011043">
    <property type="entry name" value="Gal_Oxase/kelch_b-propeller"/>
</dbReference>
<proteinExistence type="predicted"/>
<sequence length="242" mass="27670">MIVRELQNLGLLIILLSVINTSSHPYPIQEESYRTHPVHRVALNPRGTEANKICIHWYDYTQQEKLSECDISIREPTSKTSPDWSIGYKLSIHDTGTFHRGPFFWWDGWVNGIYCNDIHLHLKENPPWTDLTLYSGIGFKSCYASTVLININNNPTIYLTGGIMRNQNNEDSFISLVYEFNLKLGQWIMPVMKGNVPARRRDIQAVADDFGSIYVFGGGADKYIGSKNFQVFNDTAILYTVV</sequence>
<dbReference type="SUPFAM" id="SSF50965">
    <property type="entry name" value="Galactose oxidase, central domain"/>
    <property type="match status" value="1"/>
</dbReference>
<comment type="caution">
    <text evidence="2">The sequence shown here is derived from an EMBL/GenBank/DDBJ whole genome shotgun (WGS) entry which is preliminary data.</text>
</comment>
<accession>A0A9W4SYB8</accession>
<evidence type="ECO:0000313" key="2">
    <source>
        <dbReference type="EMBL" id="CAI2185079.1"/>
    </source>
</evidence>